<name>A0A1Y1HR37_KLENI</name>
<protein>
    <submittedName>
        <fullName evidence="3">Uncharacterized protein</fullName>
    </submittedName>
</protein>
<evidence type="ECO:0000313" key="4">
    <source>
        <dbReference type="Proteomes" id="UP000054558"/>
    </source>
</evidence>
<evidence type="ECO:0000256" key="2">
    <source>
        <dbReference type="SAM" id="Phobius"/>
    </source>
</evidence>
<accession>A0A1Y1HR37</accession>
<reference evidence="3 4" key="1">
    <citation type="journal article" date="2014" name="Nat. Commun.">
        <title>Klebsormidium flaccidum genome reveals primary factors for plant terrestrial adaptation.</title>
        <authorList>
            <person name="Hori K."/>
            <person name="Maruyama F."/>
            <person name="Fujisawa T."/>
            <person name="Togashi T."/>
            <person name="Yamamoto N."/>
            <person name="Seo M."/>
            <person name="Sato S."/>
            <person name="Yamada T."/>
            <person name="Mori H."/>
            <person name="Tajima N."/>
            <person name="Moriyama T."/>
            <person name="Ikeuchi M."/>
            <person name="Watanabe M."/>
            <person name="Wada H."/>
            <person name="Kobayashi K."/>
            <person name="Saito M."/>
            <person name="Masuda T."/>
            <person name="Sasaki-Sekimoto Y."/>
            <person name="Mashiguchi K."/>
            <person name="Awai K."/>
            <person name="Shimojima M."/>
            <person name="Masuda S."/>
            <person name="Iwai M."/>
            <person name="Nobusawa T."/>
            <person name="Narise T."/>
            <person name="Kondo S."/>
            <person name="Saito H."/>
            <person name="Sato R."/>
            <person name="Murakawa M."/>
            <person name="Ihara Y."/>
            <person name="Oshima-Yamada Y."/>
            <person name="Ohtaka K."/>
            <person name="Satoh M."/>
            <person name="Sonobe K."/>
            <person name="Ishii M."/>
            <person name="Ohtani R."/>
            <person name="Kanamori-Sato M."/>
            <person name="Honoki R."/>
            <person name="Miyazaki D."/>
            <person name="Mochizuki H."/>
            <person name="Umetsu J."/>
            <person name="Higashi K."/>
            <person name="Shibata D."/>
            <person name="Kamiya Y."/>
            <person name="Sato N."/>
            <person name="Nakamura Y."/>
            <person name="Tabata S."/>
            <person name="Ida S."/>
            <person name="Kurokawa K."/>
            <person name="Ohta H."/>
        </authorList>
    </citation>
    <scope>NUCLEOTIDE SEQUENCE [LARGE SCALE GENOMIC DNA]</scope>
    <source>
        <strain evidence="3 4">NIES-2285</strain>
    </source>
</reference>
<keyword evidence="2" id="KW-0812">Transmembrane</keyword>
<dbReference type="Proteomes" id="UP000054558">
    <property type="component" value="Unassembled WGS sequence"/>
</dbReference>
<feature type="transmembrane region" description="Helical" evidence="2">
    <location>
        <begin position="502"/>
        <end position="524"/>
    </location>
</feature>
<evidence type="ECO:0000313" key="3">
    <source>
        <dbReference type="EMBL" id="GAQ81090.1"/>
    </source>
</evidence>
<feature type="transmembrane region" description="Helical" evidence="2">
    <location>
        <begin position="406"/>
        <end position="427"/>
    </location>
</feature>
<dbReference type="AlphaFoldDB" id="A0A1Y1HR37"/>
<evidence type="ECO:0000256" key="1">
    <source>
        <dbReference type="SAM" id="MobiDB-lite"/>
    </source>
</evidence>
<proteinExistence type="predicted"/>
<dbReference type="InterPro" id="IPR029058">
    <property type="entry name" value="AB_hydrolase_fold"/>
</dbReference>
<keyword evidence="2" id="KW-0472">Membrane</keyword>
<sequence>MYYSDTLFVWPGRDLLSFEGNVNKVLGLEVGLVAGLEENRADLKMDCRGNGAGVETSAARGENQMGIGEAEPSAKKLHADAERDMHSSASGHVSISVHQLVTREGTIRVRSEDAAPAAETHYVMLIHGTFSRPDFKGKPNWFWPDPDKGNKDNFANHLAELLGGGELGEESVWRTLLEPELLPSRLRYPFYWDGSNTDQGRKEGAWYLARLIRHVANKDPSARVHLVCHSHGGNVALKAIEQYIEKLESSSCEADCPETVRARFQEAHKPRADEIAHWRRVEDVSWWAALNPFLVVKRGRKGESGAEERYSWGYHRVTDAALGLGKRRKKRYLANRRMTSPVTNALGKVVFLGTPFYYKEWARYAIPKILLSLFLSFVGGFCLVWLGVGIRNFASKDELTSSQRRIVVYVAIGVAALLFLTNLASFAGKTLFRSGNMYHSNKVPWSPAQHALVIKAGKLDEAALALCAEPAARAFLLPMVKQATAHIGFVAFPPRPRHGARAAAWALYVVECLHAVLLNVILLLPRVLVWLASKLIVKSAFAMVRDVIVSISFGLDAADLKNANVYVEETLVLGGCPRDIRTWDVRKLLARAELGAASRAFSEGVAAAGSGECAARARAQFEGADEIRSVNGKHESIMKRGKSGGSGKSEAFDVEAGNSATSEGYPSLEREASVSVSESAYTFLWDDDELRARSDASVMFARLRAQMPRIDHSPRLTPREFAREVRSICCVFEARFHEVRNHLQLAHATYYQNPVIVGAMVRFLNTAEAPPEAQECKA</sequence>
<dbReference type="SUPFAM" id="SSF53474">
    <property type="entry name" value="alpha/beta-Hydrolases"/>
    <property type="match status" value="1"/>
</dbReference>
<dbReference type="EMBL" id="DF237019">
    <property type="protein sequence ID" value="GAQ81090.1"/>
    <property type="molecule type" value="Genomic_DNA"/>
</dbReference>
<gene>
    <name evidence="3" type="ORF">KFL_000700270</name>
</gene>
<organism evidence="3 4">
    <name type="scientific">Klebsormidium nitens</name>
    <name type="common">Green alga</name>
    <name type="synonym">Ulothrix nitens</name>
    <dbReference type="NCBI Taxonomy" id="105231"/>
    <lineage>
        <taxon>Eukaryota</taxon>
        <taxon>Viridiplantae</taxon>
        <taxon>Streptophyta</taxon>
        <taxon>Klebsormidiophyceae</taxon>
        <taxon>Klebsormidiales</taxon>
        <taxon>Klebsormidiaceae</taxon>
        <taxon>Klebsormidium</taxon>
    </lineage>
</organism>
<dbReference type="Gene3D" id="3.40.50.1820">
    <property type="entry name" value="alpha/beta hydrolase"/>
    <property type="match status" value="1"/>
</dbReference>
<feature type="region of interest" description="Disordered" evidence="1">
    <location>
        <begin position="632"/>
        <end position="666"/>
    </location>
</feature>
<keyword evidence="2" id="KW-1133">Transmembrane helix</keyword>
<feature type="transmembrane region" description="Helical" evidence="2">
    <location>
        <begin position="370"/>
        <end position="394"/>
    </location>
</feature>
<keyword evidence="4" id="KW-1185">Reference proteome</keyword>